<comment type="catalytic activity">
    <reaction evidence="2">
        <text>2 GTP = 3',3'-c-di-GMP + 2 diphosphate</text>
        <dbReference type="Rhea" id="RHEA:24898"/>
        <dbReference type="ChEBI" id="CHEBI:33019"/>
        <dbReference type="ChEBI" id="CHEBI:37565"/>
        <dbReference type="ChEBI" id="CHEBI:58805"/>
        <dbReference type="EC" id="2.7.7.65"/>
    </reaction>
</comment>
<dbReference type="EMBL" id="RCTF01000010">
    <property type="protein sequence ID" value="RLP77732.1"/>
    <property type="molecule type" value="Genomic_DNA"/>
</dbReference>
<dbReference type="InterPro" id="IPR035965">
    <property type="entry name" value="PAS-like_dom_sf"/>
</dbReference>
<evidence type="ECO:0000259" key="3">
    <source>
        <dbReference type="PROSITE" id="PS50887"/>
    </source>
</evidence>
<gene>
    <name evidence="4" type="ORF">D9R14_13830</name>
</gene>
<dbReference type="InterPro" id="IPR050469">
    <property type="entry name" value="Diguanylate_Cyclase"/>
</dbReference>
<dbReference type="Proteomes" id="UP000269692">
    <property type="component" value="Unassembled WGS sequence"/>
</dbReference>
<dbReference type="GO" id="GO:0005886">
    <property type="term" value="C:plasma membrane"/>
    <property type="evidence" value="ECO:0007669"/>
    <property type="project" value="TreeGrafter"/>
</dbReference>
<proteinExistence type="predicted"/>
<dbReference type="InterPro" id="IPR043128">
    <property type="entry name" value="Rev_trsase/Diguanyl_cyclase"/>
</dbReference>
<name>A0A3L7AEB5_9HYPH</name>
<organism evidence="4 5">
    <name type="scientific">Xanthobacter tagetidis</name>
    <dbReference type="NCBI Taxonomy" id="60216"/>
    <lineage>
        <taxon>Bacteria</taxon>
        <taxon>Pseudomonadati</taxon>
        <taxon>Pseudomonadota</taxon>
        <taxon>Alphaproteobacteria</taxon>
        <taxon>Hyphomicrobiales</taxon>
        <taxon>Xanthobacteraceae</taxon>
        <taxon>Xanthobacter</taxon>
    </lineage>
</organism>
<dbReference type="PANTHER" id="PTHR45138">
    <property type="entry name" value="REGULATORY COMPONENTS OF SENSORY TRANSDUCTION SYSTEM"/>
    <property type="match status" value="1"/>
</dbReference>
<dbReference type="AlphaFoldDB" id="A0A3L7AEB5"/>
<evidence type="ECO:0000313" key="5">
    <source>
        <dbReference type="Proteomes" id="UP000269692"/>
    </source>
</evidence>
<dbReference type="CDD" id="cd00130">
    <property type="entry name" value="PAS"/>
    <property type="match status" value="1"/>
</dbReference>
<dbReference type="SUPFAM" id="SSF55073">
    <property type="entry name" value="Nucleotide cyclase"/>
    <property type="match status" value="1"/>
</dbReference>
<comment type="caution">
    <text evidence="4">The sequence shown here is derived from an EMBL/GenBank/DDBJ whole genome shotgun (WGS) entry which is preliminary data.</text>
</comment>
<dbReference type="FunFam" id="3.30.70.270:FF:000001">
    <property type="entry name" value="Diguanylate cyclase domain protein"/>
    <property type="match status" value="1"/>
</dbReference>
<dbReference type="SMART" id="SM00091">
    <property type="entry name" value="PAS"/>
    <property type="match status" value="2"/>
</dbReference>
<dbReference type="Gene3D" id="3.30.70.270">
    <property type="match status" value="1"/>
</dbReference>
<dbReference type="Gene3D" id="3.30.450.20">
    <property type="entry name" value="PAS domain"/>
    <property type="match status" value="1"/>
</dbReference>
<dbReference type="NCBIfam" id="TIGR00254">
    <property type="entry name" value="GGDEF"/>
    <property type="match status" value="1"/>
</dbReference>
<dbReference type="Pfam" id="PF00990">
    <property type="entry name" value="GGDEF"/>
    <property type="match status" value="1"/>
</dbReference>
<keyword evidence="5" id="KW-1185">Reference proteome</keyword>
<dbReference type="PROSITE" id="PS50887">
    <property type="entry name" value="GGDEF"/>
    <property type="match status" value="1"/>
</dbReference>
<dbReference type="CDD" id="cd01949">
    <property type="entry name" value="GGDEF"/>
    <property type="match status" value="1"/>
</dbReference>
<protein>
    <recommendedName>
        <fullName evidence="1">diguanylate cyclase</fullName>
        <ecNumber evidence="1">2.7.7.65</ecNumber>
    </recommendedName>
</protein>
<dbReference type="SMART" id="SM00267">
    <property type="entry name" value="GGDEF"/>
    <property type="match status" value="1"/>
</dbReference>
<dbReference type="Pfam" id="PF12860">
    <property type="entry name" value="PAS_7"/>
    <property type="match status" value="2"/>
</dbReference>
<dbReference type="PANTHER" id="PTHR45138:SF9">
    <property type="entry name" value="DIGUANYLATE CYCLASE DGCM-RELATED"/>
    <property type="match status" value="1"/>
</dbReference>
<feature type="domain" description="GGDEF" evidence="3">
    <location>
        <begin position="339"/>
        <end position="475"/>
    </location>
</feature>
<reference evidence="4 5" key="1">
    <citation type="submission" date="2018-10" db="EMBL/GenBank/DDBJ databases">
        <title>Xanthobacter tagetidis genome sequencing and assembly.</title>
        <authorList>
            <person name="Maclea K.S."/>
            <person name="Goen A.E."/>
            <person name="Fatima S.A."/>
        </authorList>
    </citation>
    <scope>NUCLEOTIDE SEQUENCE [LARGE SCALE GENOMIC DNA]</scope>
    <source>
        <strain evidence="4 5">ATCC 700314</strain>
    </source>
</reference>
<dbReference type="InterPro" id="IPR000160">
    <property type="entry name" value="GGDEF_dom"/>
</dbReference>
<evidence type="ECO:0000256" key="1">
    <source>
        <dbReference type="ARBA" id="ARBA00012528"/>
    </source>
</evidence>
<dbReference type="GO" id="GO:0052621">
    <property type="term" value="F:diguanylate cyclase activity"/>
    <property type="evidence" value="ECO:0007669"/>
    <property type="project" value="UniProtKB-EC"/>
</dbReference>
<dbReference type="GO" id="GO:0043709">
    <property type="term" value="P:cell adhesion involved in single-species biofilm formation"/>
    <property type="evidence" value="ECO:0007669"/>
    <property type="project" value="TreeGrafter"/>
</dbReference>
<dbReference type="SUPFAM" id="SSF55785">
    <property type="entry name" value="PYP-like sensor domain (PAS domain)"/>
    <property type="match status" value="1"/>
</dbReference>
<dbReference type="InterPro" id="IPR029787">
    <property type="entry name" value="Nucleotide_cyclase"/>
</dbReference>
<dbReference type="EC" id="2.7.7.65" evidence="1"/>
<dbReference type="OrthoDB" id="9812260at2"/>
<dbReference type="InterPro" id="IPR000014">
    <property type="entry name" value="PAS"/>
</dbReference>
<accession>A0A3L7AEB5</accession>
<sequence>MGLLSARRHGARCALAVDSVPPRRKMACCMIARAQSCGPGGRGGIVPKLETYAFFGDVLDTLDVAVCLFDPDDRTVLWNDAFLRFFPEHAGHVHPGEPYRDNLLRFYRGRLSPGELANIERYIAEGIERHRTQTRPFVFSHLGRRLRVASQATGDGYRVRIWQDIAPEQAAPAHGALWADFPIDLLNFIADGAMVLDGEDRIVATNDEFRTLYDVPEERSVIGLTFAEVVREACLKAGQEDRAAEASALDNLRFAGAPFEISLPGGRWRRVIARRSASGVGFFTHSDITVLKRQQAELKRAMDELSTIAATDVLTGLANRRRFDQALTEHWAKSISGGGPVAVMLIDLDHFKAVNDTFGHAAGDECLRRVAAAVQEAMTPSADVAARYGGEEFAVLLPNATGEEAMAVARSMRRSLRMVDWTRIDPLLDRLTVSIGICAVRRPSAIATVEAMKLADDMLYRAKNGGRDRIDLIEA</sequence>
<evidence type="ECO:0000256" key="2">
    <source>
        <dbReference type="ARBA" id="ARBA00034247"/>
    </source>
</evidence>
<evidence type="ECO:0000313" key="4">
    <source>
        <dbReference type="EMBL" id="RLP77732.1"/>
    </source>
</evidence>
<dbReference type="GO" id="GO:1902201">
    <property type="term" value="P:negative regulation of bacterial-type flagellum-dependent cell motility"/>
    <property type="evidence" value="ECO:0007669"/>
    <property type="project" value="TreeGrafter"/>
</dbReference>